<dbReference type="SUPFAM" id="SSF53067">
    <property type="entry name" value="Actin-like ATPase domain"/>
    <property type="match status" value="1"/>
</dbReference>
<dbReference type="EMBL" id="JAKRCV010000034">
    <property type="protein sequence ID" value="MCG7322431.1"/>
    <property type="molecule type" value="Genomic_DNA"/>
</dbReference>
<dbReference type="Proteomes" id="UP001521931">
    <property type="component" value="Unassembled WGS sequence"/>
</dbReference>
<organism evidence="1 2">
    <name type="scientific">Arsenicicoccus bolidensis</name>
    <dbReference type="NCBI Taxonomy" id="229480"/>
    <lineage>
        <taxon>Bacteria</taxon>
        <taxon>Bacillati</taxon>
        <taxon>Actinomycetota</taxon>
        <taxon>Actinomycetes</taxon>
        <taxon>Micrococcales</taxon>
        <taxon>Intrasporangiaceae</taxon>
        <taxon>Arsenicicoccus</taxon>
    </lineage>
</organism>
<comment type="caution">
    <text evidence="1">The sequence shown here is derived from an EMBL/GenBank/DDBJ whole genome shotgun (WGS) entry which is preliminary data.</text>
</comment>
<evidence type="ECO:0000313" key="1">
    <source>
        <dbReference type="EMBL" id="MCG7322431.1"/>
    </source>
</evidence>
<evidence type="ECO:0000313" key="2">
    <source>
        <dbReference type="Proteomes" id="UP001521931"/>
    </source>
</evidence>
<name>A0ABS9Q3H7_9MICO</name>
<sequence>RQLHGPLPGAVERRLRPGGAHHELDVLVDEGLTVDGGTVVDVAVMGSLLRRAPLRGKGARVVEAVGGVLCSAIALLDPGRVVLSGPWGREPALADALDAHLRREAVVPVELVVSATGPEAPLDGARQRAVELARAGLLSRVS</sequence>
<proteinExistence type="predicted"/>
<keyword evidence="2" id="KW-1185">Reference proteome</keyword>
<dbReference type="Gene3D" id="3.30.420.40">
    <property type="match status" value="1"/>
</dbReference>
<evidence type="ECO:0008006" key="3">
    <source>
        <dbReference type="Google" id="ProtNLM"/>
    </source>
</evidence>
<dbReference type="InterPro" id="IPR043129">
    <property type="entry name" value="ATPase_NBD"/>
</dbReference>
<feature type="non-terminal residue" evidence="1">
    <location>
        <position position="1"/>
    </location>
</feature>
<gene>
    <name evidence="1" type="ORF">MHL29_11135</name>
</gene>
<protein>
    <recommendedName>
        <fullName evidence="3">ROK family protein</fullName>
    </recommendedName>
</protein>
<accession>A0ABS9Q3H7</accession>
<reference evidence="1 2" key="1">
    <citation type="submission" date="2022-02" db="EMBL/GenBank/DDBJ databases">
        <title>Uncovering new skin microbiome diversity through culturing and metagenomics.</title>
        <authorList>
            <person name="Conlan S."/>
            <person name="Deming C."/>
            <person name="Nisc Comparative Sequencing Program N."/>
            <person name="Segre J.A."/>
        </authorList>
    </citation>
    <scope>NUCLEOTIDE SEQUENCE [LARGE SCALE GENOMIC DNA]</scope>
    <source>
        <strain evidence="1 2">ACRQZ</strain>
    </source>
</reference>